<accession>A0A8B3CXF4</accession>
<sequence>MFRQTIRCKIFLKSDLKSVWSQIGGRINSSWIRFLRKNSDLRTNPLTTTCNVVGVSIALESEKCLL</sequence>
<organism evidence="1 2">
    <name type="scientific">Leptospira stimsonii</name>
    <dbReference type="NCBI Taxonomy" id="2202203"/>
    <lineage>
        <taxon>Bacteria</taxon>
        <taxon>Pseudomonadati</taxon>
        <taxon>Spirochaetota</taxon>
        <taxon>Spirochaetia</taxon>
        <taxon>Leptospirales</taxon>
        <taxon>Leptospiraceae</taxon>
        <taxon>Leptospira</taxon>
    </lineage>
</organism>
<dbReference type="AlphaFoldDB" id="A0A8B3CXF4"/>
<protein>
    <submittedName>
        <fullName evidence="1">Uncharacterized protein</fullName>
    </submittedName>
</protein>
<evidence type="ECO:0000313" key="1">
    <source>
        <dbReference type="EMBL" id="RHX88826.1"/>
    </source>
</evidence>
<dbReference type="Proteomes" id="UP000266669">
    <property type="component" value="Unassembled WGS sequence"/>
</dbReference>
<evidence type="ECO:0000313" key="2">
    <source>
        <dbReference type="Proteomes" id="UP000266669"/>
    </source>
</evidence>
<dbReference type="EMBL" id="QHCS01000001">
    <property type="protein sequence ID" value="RHX88826.1"/>
    <property type="molecule type" value="Genomic_DNA"/>
</dbReference>
<reference evidence="2" key="1">
    <citation type="submission" date="2018-05" db="EMBL/GenBank/DDBJ databases">
        <title>Leptospira yasudae sp. nov. and Leptospira stimsonii sp. nov., two pathogenic species of the genus Leptospira isolated from environmental sources.</title>
        <authorList>
            <person name="Casanovas-Massana A."/>
            <person name="Hamond C."/>
            <person name="Santos L.A."/>
            <person name="Hacker K.P."/>
            <person name="Balassiano I."/>
            <person name="Medeiros M.A."/>
            <person name="Reis M.G."/>
            <person name="Ko A.I."/>
            <person name="Wunder E.A."/>
        </authorList>
    </citation>
    <scope>NUCLEOTIDE SEQUENCE [LARGE SCALE GENOMIC DNA]</scope>
    <source>
        <strain evidence="2">AMB6-RJ</strain>
    </source>
</reference>
<name>A0A8B3CXF4_9LEPT</name>
<comment type="caution">
    <text evidence="1">The sequence shown here is derived from an EMBL/GenBank/DDBJ whole genome shotgun (WGS) entry which is preliminary data.</text>
</comment>
<proteinExistence type="predicted"/>
<gene>
    <name evidence="1" type="ORF">DLM78_07935</name>
</gene>